<evidence type="ECO:0000313" key="2">
    <source>
        <dbReference type="Proteomes" id="UP000791440"/>
    </source>
</evidence>
<accession>A0A922CYR9</accession>
<dbReference type="Proteomes" id="UP000791440">
    <property type="component" value="Unassembled WGS sequence"/>
</dbReference>
<evidence type="ECO:0000313" key="1">
    <source>
        <dbReference type="EMBL" id="KAG6463026.1"/>
    </source>
</evidence>
<keyword evidence="2" id="KW-1185">Reference proteome</keyword>
<feature type="non-terminal residue" evidence="1">
    <location>
        <position position="53"/>
    </location>
</feature>
<comment type="caution">
    <text evidence="1">The sequence shown here is derived from an EMBL/GenBank/DDBJ whole genome shotgun (WGS) entry which is preliminary data.</text>
</comment>
<protein>
    <submittedName>
        <fullName evidence="1">Uncharacterized protein</fullName>
    </submittedName>
</protein>
<reference evidence="1" key="2">
    <citation type="submission" date="2020-12" db="EMBL/GenBank/DDBJ databases">
        <authorList>
            <person name="Kanost M."/>
        </authorList>
    </citation>
    <scope>NUCLEOTIDE SEQUENCE</scope>
</reference>
<dbReference type="EMBL" id="JH668923">
    <property type="protein sequence ID" value="KAG6463026.1"/>
    <property type="molecule type" value="Genomic_DNA"/>
</dbReference>
<sequence>MVRPGQIYKISANILKSRLQMTIRASISCNGVEIADVTQPVKEGVPEILNMRV</sequence>
<organism evidence="1 2">
    <name type="scientific">Manduca sexta</name>
    <name type="common">Tobacco hawkmoth</name>
    <name type="synonym">Tobacco hornworm</name>
    <dbReference type="NCBI Taxonomy" id="7130"/>
    <lineage>
        <taxon>Eukaryota</taxon>
        <taxon>Metazoa</taxon>
        <taxon>Ecdysozoa</taxon>
        <taxon>Arthropoda</taxon>
        <taxon>Hexapoda</taxon>
        <taxon>Insecta</taxon>
        <taxon>Pterygota</taxon>
        <taxon>Neoptera</taxon>
        <taxon>Endopterygota</taxon>
        <taxon>Lepidoptera</taxon>
        <taxon>Glossata</taxon>
        <taxon>Ditrysia</taxon>
        <taxon>Bombycoidea</taxon>
        <taxon>Sphingidae</taxon>
        <taxon>Sphinginae</taxon>
        <taxon>Sphingini</taxon>
        <taxon>Manduca</taxon>
    </lineage>
</organism>
<proteinExistence type="predicted"/>
<name>A0A922CYR9_MANSE</name>
<dbReference type="AlphaFoldDB" id="A0A922CYR9"/>
<gene>
    <name evidence="1" type="ORF">O3G_MSEX013613</name>
</gene>
<reference evidence="1" key="1">
    <citation type="journal article" date="2016" name="Insect Biochem. Mol. Biol.">
        <title>Multifaceted biological insights from a draft genome sequence of the tobacco hornworm moth, Manduca sexta.</title>
        <authorList>
            <person name="Kanost M.R."/>
            <person name="Arrese E.L."/>
            <person name="Cao X."/>
            <person name="Chen Y.R."/>
            <person name="Chellapilla S."/>
            <person name="Goldsmith M.R."/>
            <person name="Grosse-Wilde E."/>
            <person name="Heckel D.G."/>
            <person name="Herndon N."/>
            <person name="Jiang H."/>
            <person name="Papanicolaou A."/>
            <person name="Qu J."/>
            <person name="Soulages J.L."/>
            <person name="Vogel H."/>
            <person name="Walters J."/>
            <person name="Waterhouse R.M."/>
            <person name="Ahn S.J."/>
            <person name="Almeida F.C."/>
            <person name="An C."/>
            <person name="Aqrawi P."/>
            <person name="Bretschneider A."/>
            <person name="Bryant W.B."/>
            <person name="Bucks S."/>
            <person name="Chao H."/>
            <person name="Chevignon G."/>
            <person name="Christen J.M."/>
            <person name="Clarke D.F."/>
            <person name="Dittmer N.T."/>
            <person name="Ferguson L.C.F."/>
            <person name="Garavelou S."/>
            <person name="Gordon K.H.J."/>
            <person name="Gunaratna R.T."/>
            <person name="Han Y."/>
            <person name="Hauser F."/>
            <person name="He Y."/>
            <person name="Heidel-Fischer H."/>
            <person name="Hirsh A."/>
            <person name="Hu Y."/>
            <person name="Jiang H."/>
            <person name="Kalra D."/>
            <person name="Klinner C."/>
            <person name="Konig C."/>
            <person name="Kovar C."/>
            <person name="Kroll A.R."/>
            <person name="Kuwar S.S."/>
            <person name="Lee S.L."/>
            <person name="Lehman R."/>
            <person name="Li K."/>
            <person name="Li Z."/>
            <person name="Liang H."/>
            <person name="Lovelace S."/>
            <person name="Lu Z."/>
            <person name="Mansfield J.H."/>
            <person name="McCulloch K.J."/>
            <person name="Mathew T."/>
            <person name="Morton B."/>
            <person name="Muzny D.M."/>
            <person name="Neunemann D."/>
            <person name="Ongeri F."/>
            <person name="Pauchet Y."/>
            <person name="Pu L.L."/>
            <person name="Pyrousis I."/>
            <person name="Rao X.J."/>
            <person name="Redding A."/>
            <person name="Roesel C."/>
            <person name="Sanchez-Gracia A."/>
            <person name="Schaack S."/>
            <person name="Shukla A."/>
            <person name="Tetreau G."/>
            <person name="Wang Y."/>
            <person name="Xiong G.H."/>
            <person name="Traut W."/>
            <person name="Walsh T.K."/>
            <person name="Worley K.C."/>
            <person name="Wu D."/>
            <person name="Wu W."/>
            <person name="Wu Y.Q."/>
            <person name="Zhang X."/>
            <person name="Zou Z."/>
            <person name="Zucker H."/>
            <person name="Briscoe A.D."/>
            <person name="Burmester T."/>
            <person name="Clem R.J."/>
            <person name="Feyereisen R."/>
            <person name="Grimmelikhuijzen C.J.P."/>
            <person name="Hamodrakas S.J."/>
            <person name="Hansson B.S."/>
            <person name="Huguet E."/>
            <person name="Jermiin L.S."/>
            <person name="Lan Q."/>
            <person name="Lehman H.K."/>
            <person name="Lorenzen M."/>
            <person name="Merzendorfer H."/>
            <person name="Michalopoulos I."/>
            <person name="Morton D.B."/>
            <person name="Muthukrishnan S."/>
            <person name="Oakeshott J.G."/>
            <person name="Palmer W."/>
            <person name="Park Y."/>
            <person name="Passarelli A.L."/>
            <person name="Rozas J."/>
            <person name="Schwartz L.M."/>
            <person name="Smith W."/>
            <person name="Southgate A."/>
            <person name="Vilcinskas A."/>
            <person name="Vogt R."/>
            <person name="Wang P."/>
            <person name="Werren J."/>
            <person name="Yu X.Q."/>
            <person name="Zhou J.J."/>
            <person name="Brown S.J."/>
            <person name="Scherer S.E."/>
            <person name="Richards S."/>
            <person name="Blissard G.W."/>
        </authorList>
    </citation>
    <scope>NUCLEOTIDE SEQUENCE</scope>
</reference>